<dbReference type="Gene3D" id="3.40.710.10">
    <property type="entry name" value="DD-peptidase/beta-lactamase superfamily"/>
    <property type="match status" value="1"/>
</dbReference>
<feature type="domain" description="Beta-lactamase-related" evidence="4">
    <location>
        <begin position="76"/>
        <end position="410"/>
    </location>
</feature>
<evidence type="ECO:0000259" key="4">
    <source>
        <dbReference type="Pfam" id="PF00144"/>
    </source>
</evidence>
<name>A9FXF1_SORC5</name>
<organism evidence="5 6">
    <name type="scientific">Sorangium cellulosum (strain So ce56)</name>
    <name type="common">Polyangium cellulosum (strain So ce56)</name>
    <dbReference type="NCBI Taxonomy" id="448385"/>
    <lineage>
        <taxon>Bacteria</taxon>
        <taxon>Pseudomonadati</taxon>
        <taxon>Myxococcota</taxon>
        <taxon>Polyangia</taxon>
        <taxon>Polyangiales</taxon>
        <taxon>Polyangiaceae</taxon>
        <taxon>Sorangium</taxon>
    </lineage>
</organism>
<feature type="region of interest" description="Disordered" evidence="2">
    <location>
        <begin position="535"/>
        <end position="554"/>
    </location>
</feature>
<accession>A9FXF1</accession>
<evidence type="ECO:0000256" key="3">
    <source>
        <dbReference type="SAM" id="SignalP"/>
    </source>
</evidence>
<dbReference type="AlphaFoldDB" id="A9FXF1"/>
<dbReference type="RefSeq" id="WP_012237976.1">
    <property type="nucleotide sequence ID" value="NC_010162.1"/>
</dbReference>
<gene>
    <name evidence="5" type="ordered locus">sce5345</name>
</gene>
<dbReference type="BioCyc" id="SCEL448385:SCE_RS27430-MONOMER"/>
<dbReference type="InterPro" id="IPR023650">
    <property type="entry name" value="Beta-lactam_class-A_AS"/>
</dbReference>
<dbReference type="InterPro" id="IPR050789">
    <property type="entry name" value="Diverse_Enzym_Activities"/>
</dbReference>
<feature type="chain" id="PRO_5002735694" evidence="3">
    <location>
        <begin position="25"/>
        <end position="554"/>
    </location>
</feature>
<dbReference type="PROSITE" id="PS51257">
    <property type="entry name" value="PROKAR_LIPOPROTEIN"/>
    <property type="match status" value="1"/>
</dbReference>
<evidence type="ECO:0000256" key="2">
    <source>
        <dbReference type="SAM" id="MobiDB-lite"/>
    </source>
</evidence>
<dbReference type="Proteomes" id="UP000002139">
    <property type="component" value="Chromosome"/>
</dbReference>
<keyword evidence="3" id="KW-0732">Signal</keyword>
<evidence type="ECO:0000256" key="1">
    <source>
        <dbReference type="ARBA" id="ARBA00022801"/>
    </source>
</evidence>
<feature type="signal peptide" evidence="3">
    <location>
        <begin position="1"/>
        <end position="24"/>
    </location>
</feature>
<dbReference type="KEGG" id="scl:sce5345"/>
<dbReference type="SUPFAM" id="SSF56601">
    <property type="entry name" value="beta-lactamase/transpeptidase-like"/>
    <property type="match status" value="1"/>
</dbReference>
<dbReference type="InterPro" id="IPR001466">
    <property type="entry name" value="Beta-lactam-related"/>
</dbReference>
<dbReference type="PROSITE" id="PS00146">
    <property type="entry name" value="BETA_LACTAMASE_A"/>
    <property type="match status" value="1"/>
</dbReference>
<dbReference type="GO" id="GO:0016787">
    <property type="term" value="F:hydrolase activity"/>
    <property type="evidence" value="ECO:0007669"/>
    <property type="project" value="UniProtKB-KW"/>
</dbReference>
<dbReference type="PANTHER" id="PTHR43283:SF11">
    <property type="entry name" value="BETA-LACTAMASE-RELATED DOMAIN-CONTAINING PROTEIN"/>
    <property type="match status" value="1"/>
</dbReference>
<evidence type="ECO:0000313" key="6">
    <source>
        <dbReference type="Proteomes" id="UP000002139"/>
    </source>
</evidence>
<dbReference type="OrthoDB" id="5487213at2"/>
<dbReference type="PANTHER" id="PTHR43283">
    <property type="entry name" value="BETA-LACTAMASE-RELATED"/>
    <property type="match status" value="1"/>
</dbReference>
<proteinExistence type="predicted"/>
<dbReference type="HOGENOM" id="CLU_020027_5_0_7"/>
<keyword evidence="6" id="KW-1185">Reference proteome</keyword>
<dbReference type="InterPro" id="IPR012338">
    <property type="entry name" value="Beta-lactam/transpept-like"/>
</dbReference>
<protein>
    <submittedName>
        <fullName evidence="5">Beta-lactamase</fullName>
    </submittedName>
</protein>
<dbReference type="Pfam" id="PF00144">
    <property type="entry name" value="Beta-lactamase"/>
    <property type="match status" value="1"/>
</dbReference>
<dbReference type="STRING" id="448385.sce5345"/>
<reference evidence="5 6" key="1">
    <citation type="journal article" date="2007" name="Nat. Biotechnol.">
        <title>Complete genome sequence of the myxobacterium Sorangium cellulosum.</title>
        <authorList>
            <person name="Schneiker S."/>
            <person name="Perlova O."/>
            <person name="Kaiser O."/>
            <person name="Gerth K."/>
            <person name="Alici A."/>
            <person name="Altmeyer M.O."/>
            <person name="Bartels D."/>
            <person name="Bekel T."/>
            <person name="Beyer S."/>
            <person name="Bode E."/>
            <person name="Bode H.B."/>
            <person name="Bolten C.J."/>
            <person name="Choudhuri J.V."/>
            <person name="Doss S."/>
            <person name="Elnakady Y.A."/>
            <person name="Frank B."/>
            <person name="Gaigalat L."/>
            <person name="Goesmann A."/>
            <person name="Groeger C."/>
            <person name="Gross F."/>
            <person name="Jelsbak L."/>
            <person name="Jelsbak L."/>
            <person name="Kalinowski J."/>
            <person name="Kegler C."/>
            <person name="Knauber T."/>
            <person name="Konietzny S."/>
            <person name="Kopp M."/>
            <person name="Krause L."/>
            <person name="Krug D."/>
            <person name="Linke B."/>
            <person name="Mahmud T."/>
            <person name="Martinez-Arias R."/>
            <person name="McHardy A.C."/>
            <person name="Merai M."/>
            <person name="Meyer F."/>
            <person name="Mormann S."/>
            <person name="Munoz-Dorado J."/>
            <person name="Perez J."/>
            <person name="Pradella S."/>
            <person name="Rachid S."/>
            <person name="Raddatz G."/>
            <person name="Rosenau F."/>
            <person name="Rueckert C."/>
            <person name="Sasse F."/>
            <person name="Scharfe M."/>
            <person name="Schuster S.C."/>
            <person name="Suen G."/>
            <person name="Treuner-Lange A."/>
            <person name="Velicer G.J."/>
            <person name="Vorholter F.-J."/>
            <person name="Weissman K.J."/>
            <person name="Welch R.D."/>
            <person name="Wenzel S.C."/>
            <person name="Whitworth D.E."/>
            <person name="Wilhelm S."/>
            <person name="Wittmann C."/>
            <person name="Bloecker H."/>
            <person name="Puehler A."/>
            <person name="Mueller R."/>
        </authorList>
    </citation>
    <scope>NUCLEOTIDE SEQUENCE [LARGE SCALE GENOMIC DNA]</scope>
    <source>
        <strain evidence="6">So ce56</strain>
    </source>
</reference>
<sequence length="554" mass="57597">MRTIDDRLAALLAAAVFSASPLLLCGCASTAPAPRAVARGAAAPLDQRFASEPAPTPRFPDPERGRKLRAAAADVQALARRAAERERLPALALGVVIDEELAIQAVLGVRDAAAGGAVDEHTRFRIGSVTKPLTAAAILRLRDEGRLSIDAPAARYLPALSGVVYPTRDARQITVRDLLTHSSGLPRLGVFPPASTSRDVTEREILATLDGFGLESAPGTATSYSNLGYSLLGLVVARAAGVPYRRYMSDAVLGPLGMRDAAWDPSQVPPGALASPHARGVDDDGAVAPIQPWRLGASEATAGLYASLADMGRFVGFELAAWPARDAPEAGALRRSTVRESHLMARNGSAFPAAGGDDGPGLGWHVREDCDLGHVVFHNGLIDGFSASVMLLPQRGVGVVALANVAGADLESLNADVLGQLAATGAMEARVVPPSPPVRRAAQAVASVIGRARTGALDRRLRPGWFPEAHLASLREALRDAGARVGACALDGSAVVESATAARFGLRCERGALSLAVRVDTSPDARITSLSVEEQTGAIAREAPGPSDRPARCR</sequence>
<keyword evidence="1" id="KW-0378">Hydrolase</keyword>
<dbReference type="eggNOG" id="COG1680">
    <property type="taxonomic scope" value="Bacteria"/>
</dbReference>
<dbReference type="EMBL" id="AM746676">
    <property type="protein sequence ID" value="CAN95508.1"/>
    <property type="molecule type" value="Genomic_DNA"/>
</dbReference>
<evidence type="ECO:0000313" key="5">
    <source>
        <dbReference type="EMBL" id="CAN95508.1"/>
    </source>
</evidence>